<comment type="catalytic activity">
    <reaction evidence="10">
        <text>L-threonyl-[protein] + ATP = O-phospho-L-threonyl-[protein] + ADP + H(+)</text>
        <dbReference type="Rhea" id="RHEA:46608"/>
        <dbReference type="Rhea" id="RHEA-COMP:11060"/>
        <dbReference type="Rhea" id="RHEA-COMP:11605"/>
        <dbReference type="ChEBI" id="CHEBI:15378"/>
        <dbReference type="ChEBI" id="CHEBI:30013"/>
        <dbReference type="ChEBI" id="CHEBI:30616"/>
        <dbReference type="ChEBI" id="CHEBI:61977"/>
        <dbReference type="ChEBI" id="CHEBI:456216"/>
        <dbReference type="EC" id="2.7.11.12"/>
    </reaction>
</comment>
<dbReference type="InterPro" id="IPR018490">
    <property type="entry name" value="cNMP-bd_dom_sf"/>
</dbReference>
<dbReference type="PROSITE" id="PS50042">
    <property type="entry name" value="CNMP_BINDING_3"/>
    <property type="match status" value="2"/>
</dbReference>
<dbReference type="PANTHER" id="PTHR24353:SF155">
    <property type="match status" value="1"/>
</dbReference>
<evidence type="ECO:0000259" key="16">
    <source>
        <dbReference type="PROSITE" id="PS51285"/>
    </source>
</evidence>
<feature type="domain" description="Cyclic nucleotide-binding" evidence="15">
    <location>
        <begin position="315"/>
        <end position="430"/>
    </location>
</feature>
<name>A0AAJ7WPM0_PETMA</name>
<organism evidence="17 18">
    <name type="scientific">Petromyzon marinus</name>
    <name type="common">Sea lamprey</name>
    <dbReference type="NCBI Taxonomy" id="7757"/>
    <lineage>
        <taxon>Eukaryota</taxon>
        <taxon>Metazoa</taxon>
        <taxon>Chordata</taxon>
        <taxon>Craniata</taxon>
        <taxon>Vertebrata</taxon>
        <taxon>Cyclostomata</taxon>
        <taxon>Hyperoartia</taxon>
        <taxon>Petromyzontiformes</taxon>
        <taxon>Petromyzontidae</taxon>
        <taxon>Petromyzon</taxon>
    </lineage>
</organism>
<feature type="binding site" evidence="12">
    <location>
        <position position="624"/>
    </location>
    <ligand>
        <name>ATP</name>
        <dbReference type="ChEBI" id="CHEBI:30616"/>
    </ligand>
</feature>
<keyword evidence="5" id="KW-0808">Transferase</keyword>
<dbReference type="EC" id="2.7.11.12" evidence="2"/>
<evidence type="ECO:0000313" key="18">
    <source>
        <dbReference type="RefSeq" id="XP_032805461.1"/>
    </source>
</evidence>
<evidence type="ECO:0000256" key="5">
    <source>
        <dbReference type="ARBA" id="ARBA00022679"/>
    </source>
</evidence>
<dbReference type="AlphaFoldDB" id="A0AAJ7WPM0"/>
<evidence type="ECO:0000256" key="1">
    <source>
        <dbReference type="ARBA" id="ARBA00006352"/>
    </source>
</evidence>
<dbReference type="Proteomes" id="UP001318040">
    <property type="component" value="Chromosome 8"/>
</dbReference>
<dbReference type="InterPro" id="IPR035014">
    <property type="entry name" value="STKc_cGK"/>
</dbReference>
<dbReference type="CDD" id="cd00038">
    <property type="entry name" value="CAP_ED"/>
    <property type="match status" value="2"/>
</dbReference>
<feature type="domain" description="Cyclic nucleotide-binding" evidence="15">
    <location>
        <begin position="433"/>
        <end position="546"/>
    </location>
</feature>
<keyword evidence="6 12" id="KW-0547">Nucleotide-binding</keyword>
<gene>
    <name evidence="18" type="primary">LOC116940188</name>
</gene>
<feature type="region of interest" description="Disordered" evidence="13">
    <location>
        <begin position="140"/>
        <end position="185"/>
    </location>
</feature>
<dbReference type="InterPro" id="IPR008271">
    <property type="entry name" value="Ser/Thr_kinase_AS"/>
</dbReference>
<dbReference type="PRINTS" id="PR00104">
    <property type="entry name" value="CGMPKINASE"/>
</dbReference>
<comment type="catalytic activity">
    <reaction evidence="11">
        <text>L-seryl-[protein] + ATP = O-phospho-L-seryl-[protein] + ADP + H(+)</text>
        <dbReference type="Rhea" id="RHEA:17989"/>
        <dbReference type="Rhea" id="RHEA-COMP:9863"/>
        <dbReference type="Rhea" id="RHEA-COMP:11604"/>
        <dbReference type="ChEBI" id="CHEBI:15378"/>
        <dbReference type="ChEBI" id="CHEBI:29999"/>
        <dbReference type="ChEBI" id="CHEBI:30616"/>
        <dbReference type="ChEBI" id="CHEBI:83421"/>
        <dbReference type="ChEBI" id="CHEBI:456216"/>
        <dbReference type="EC" id="2.7.11.12"/>
    </reaction>
</comment>
<dbReference type="GO" id="GO:0005524">
    <property type="term" value="F:ATP binding"/>
    <property type="evidence" value="ECO:0007669"/>
    <property type="project" value="UniProtKB-UniRule"/>
</dbReference>
<feature type="region of interest" description="Disordered" evidence="13">
    <location>
        <begin position="229"/>
        <end position="285"/>
    </location>
</feature>
<dbReference type="Gene3D" id="2.60.120.10">
    <property type="entry name" value="Jelly Rolls"/>
    <property type="match status" value="2"/>
</dbReference>
<evidence type="ECO:0000313" key="17">
    <source>
        <dbReference type="Proteomes" id="UP001318040"/>
    </source>
</evidence>
<dbReference type="Gene3D" id="1.10.510.10">
    <property type="entry name" value="Transferase(Phosphotransferase) domain 1"/>
    <property type="match status" value="1"/>
</dbReference>
<dbReference type="InterPro" id="IPR000719">
    <property type="entry name" value="Prot_kinase_dom"/>
</dbReference>
<dbReference type="InterPro" id="IPR000961">
    <property type="entry name" value="AGC-kinase_C"/>
</dbReference>
<dbReference type="FunFam" id="2.60.120.10:FF:000038">
    <property type="entry name" value="cGMP-dependent protein kinase"/>
    <property type="match status" value="1"/>
</dbReference>
<accession>A0AAJ7WPM0</accession>
<feature type="compositionally biased region" description="Pro residues" evidence="13">
    <location>
        <begin position="171"/>
        <end position="180"/>
    </location>
</feature>
<reference evidence="18" key="1">
    <citation type="submission" date="2025-08" db="UniProtKB">
        <authorList>
            <consortium name="RefSeq"/>
        </authorList>
    </citation>
    <scope>IDENTIFICATION</scope>
    <source>
        <tissue evidence="18">Sperm</tissue>
    </source>
</reference>
<dbReference type="FunFam" id="1.10.510.10:FF:000210">
    <property type="entry name" value="Non-specific serine/threonine protein kinase"/>
    <property type="match status" value="1"/>
</dbReference>
<dbReference type="GO" id="GO:0004692">
    <property type="term" value="F:cGMP-dependent protein kinase activity"/>
    <property type="evidence" value="ECO:0007669"/>
    <property type="project" value="UniProtKB-EC"/>
</dbReference>
<dbReference type="SUPFAM" id="SSF51206">
    <property type="entry name" value="cAMP-binding domain-like"/>
    <property type="match status" value="2"/>
</dbReference>
<evidence type="ECO:0000256" key="6">
    <source>
        <dbReference type="ARBA" id="ARBA00022741"/>
    </source>
</evidence>
<dbReference type="CDD" id="cd05572">
    <property type="entry name" value="STKc_cGK"/>
    <property type="match status" value="1"/>
</dbReference>
<dbReference type="Gene3D" id="3.30.200.20">
    <property type="entry name" value="Phosphorylase Kinase, domain 1"/>
    <property type="match status" value="1"/>
</dbReference>
<evidence type="ECO:0000256" key="3">
    <source>
        <dbReference type="ARBA" id="ARBA00022527"/>
    </source>
</evidence>
<keyword evidence="7" id="KW-0418">Kinase</keyword>
<evidence type="ECO:0000256" key="12">
    <source>
        <dbReference type="PROSITE-ProRule" id="PRU10141"/>
    </source>
</evidence>
<dbReference type="PROSITE" id="PS00888">
    <property type="entry name" value="CNMP_BINDING_1"/>
    <property type="match status" value="2"/>
</dbReference>
<dbReference type="InterPro" id="IPR017441">
    <property type="entry name" value="Protein_kinase_ATP_BS"/>
</dbReference>
<sequence length="904" mass="100189">MKASGAERTTTRRRRSNRGDCAGEFLFRAGRERERAGKRGRLRGATRTESAPWLRGRGGQWRWSACGRINAEATGSVETQQSVVCRRLHAGAHLVCVSPEFSVSLTWCGCVSPGPPQPTAPEQIGVHVTPREGGIGGGLIPLGGGGKRTMGNGSVKTHPLRDPDAASMAPSGPPPPPTGPGSPQETLLRAELRQREAQVRDLEVRVLGLEAELRHRTVQVRKLQEAIGHASGAPTGPLGSPSSPPGSGCLLPSLLHAVQRGPGPRPLAKAGVSAEPASSSSLPRQQVGGTACWARVHKNPCSQRLIKAALAKNEFLRRLEDGRVARMVECMYERAYSPEQAVIREGEAGNHLYVLAEGVVEMQQRGTCLGHMHPGTVFGELAILYNCKRTATVKAVTAVRVWVLDRLTFQAIVIREEQARHQEHVRFLRSVSLLRQLPEEKLARIVDCMEVESYVKGEYIIRQGEEGSTFFIIARGSVRVTQAEEGRDEPRDIEVLGVGRYFGEKALISEDVRSANIIAADDAVECLVIDHQTFVQTVGTVEELQEYVAMLAQRDQQRSAQRPQSQLSPVTLDEETTRLMELLSALPTSDPRAHMDVIATLGVGGFGRVQLVKLKDSDVTFALKCLKKKFVVESRQQEHVYSEKRILQECSCPFIVRFYRTFRDQKFVFLLMEACLGGELWSVLRDSGGFQEVSARFCVACVVEALAYLHARGILYRDLKPENLLLDARGYIKMADFGFAKKLACGRKAWTFCGTPEYVCPEMIVNRGHDRGADCWALGVLVYELLAGVPPFSGTDPMKTYNAILWGMERVHFPNEVGKRAEDIIRRLCRQNPSERLGNQKHGVGDVRKHKWFQGFDWESLRSNQLASPLKREVSGPTDFKNFDWFPEDLDVPPDETSGWDHDF</sequence>
<evidence type="ECO:0000256" key="7">
    <source>
        <dbReference type="ARBA" id="ARBA00022777"/>
    </source>
</evidence>
<dbReference type="InterPro" id="IPR011009">
    <property type="entry name" value="Kinase-like_dom_sf"/>
</dbReference>
<keyword evidence="9" id="KW-0142">cGMP-binding</keyword>
<dbReference type="Pfam" id="PF00069">
    <property type="entry name" value="Pkinase"/>
    <property type="match status" value="1"/>
</dbReference>
<dbReference type="PROSITE" id="PS50011">
    <property type="entry name" value="PROTEIN_KINASE_DOM"/>
    <property type="match status" value="1"/>
</dbReference>
<evidence type="ECO:0000256" key="13">
    <source>
        <dbReference type="SAM" id="MobiDB-lite"/>
    </source>
</evidence>
<evidence type="ECO:0000256" key="10">
    <source>
        <dbReference type="ARBA" id="ARBA00047298"/>
    </source>
</evidence>
<evidence type="ECO:0000259" key="15">
    <source>
        <dbReference type="PROSITE" id="PS50042"/>
    </source>
</evidence>
<protein>
    <recommendedName>
        <fullName evidence="2">cGMP-dependent protein kinase</fullName>
        <ecNumber evidence="2">2.7.11.12</ecNumber>
    </recommendedName>
</protein>
<dbReference type="InterPro" id="IPR014710">
    <property type="entry name" value="RmlC-like_jellyroll"/>
</dbReference>
<comment type="similarity">
    <text evidence="1">Belongs to the protein kinase superfamily. AGC Ser/Thr protein kinase family. cGMP subfamily.</text>
</comment>
<evidence type="ECO:0000256" key="8">
    <source>
        <dbReference type="ARBA" id="ARBA00022840"/>
    </source>
</evidence>
<dbReference type="GO" id="GO:0030553">
    <property type="term" value="F:cGMP binding"/>
    <property type="evidence" value="ECO:0007669"/>
    <property type="project" value="UniProtKB-KW"/>
</dbReference>
<evidence type="ECO:0000256" key="9">
    <source>
        <dbReference type="ARBA" id="ARBA00022992"/>
    </source>
</evidence>
<dbReference type="InterPro" id="IPR018488">
    <property type="entry name" value="cNMP-bd_CS"/>
</dbReference>
<dbReference type="PROSITE" id="PS00889">
    <property type="entry name" value="CNMP_BINDING_2"/>
    <property type="match status" value="2"/>
</dbReference>
<evidence type="ECO:0000256" key="4">
    <source>
        <dbReference type="ARBA" id="ARBA00022535"/>
    </source>
</evidence>
<dbReference type="SUPFAM" id="SSF56112">
    <property type="entry name" value="Protein kinase-like (PK-like)"/>
    <property type="match status" value="1"/>
</dbReference>
<evidence type="ECO:0000256" key="11">
    <source>
        <dbReference type="ARBA" id="ARBA00047462"/>
    </source>
</evidence>
<dbReference type="PROSITE" id="PS00107">
    <property type="entry name" value="PROTEIN_KINASE_ATP"/>
    <property type="match status" value="1"/>
</dbReference>
<dbReference type="SMART" id="SM00100">
    <property type="entry name" value="cNMP"/>
    <property type="match status" value="2"/>
</dbReference>
<dbReference type="InterPro" id="IPR002374">
    <property type="entry name" value="cGMP_dep_kinase"/>
</dbReference>
<keyword evidence="8 12" id="KW-0067">ATP-binding</keyword>
<evidence type="ECO:0000259" key="14">
    <source>
        <dbReference type="PROSITE" id="PS50011"/>
    </source>
</evidence>
<dbReference type="RefSeq" id="XP_032805461.1">
    <property type="nucleotide sequence ID" value="XM_032949570.1"/>
</dbReference>
<keyword evidence="3" id="KW-0723">Serine/threonine-protein kinase</keyword>
<keyword evidence="4" id="KW-0140">cGMP</keyword>
<feature type="compositionally biased region" description="Polar residues" evidence="13">
    <location>
        <begin position="276"/>
        <end position="285"/>
    </location>
</feature>
<dbReference type="FunFam" id="2.60.120.10:FF:000072">
    <property type="entry name" value="cGMP-dependent protein kinase"/>
    <property type="match status" value="1"/>
</dbReference>
<proteinExistence type="inferred from homology"/>
<dbReference type="SMART" id="SM00220">
    <property type="entry name" value="S_TKc"/>
    <property type="match status" value="1"/>
</dbReference>
<dbReference type="Pfam" id="PF00027">
    <property type="entry name" value="cNMP_binding"/>
    <property type="match status" value="2"/>
</dbReference>
<dbReference type="PROSITE" id="PS51285">
    <property type="entry name" value="AGC_KINASE_CTER"/>
    <property type="match status" value="1"/>
</dbReference>
<dbReference type="PROSITE" id="PS00108">
    <property type="entry name" value="PROTEIN_KINASE_ST"/>
    <property type="match status" value="1"/>
</dbReference>
<dbReference type="InterPro" id="IPR000595">
    <property type="entry name" value="cNMP-bd_dom"/>
</dbReference>
<feature type="domain" description="Protein kinase" evidence="14">
    <location>
        <begin position="595"/>
        <end position="853"/>
    </location>
</feature>
<dbReference type="PANTHER" id="PTHR24353">
    <property type="entry name" value="CYCLIC NUCLEOTIDE-DEPENDENT PROTEIN KINASE"/>
    <property type="match status" value="1"/>
</dbReference>
<feature type="compositionally biased region" description="Low complexity" evidence="13">
    <location>
        <begin position="231"/>
        <end position="255"/>
    </location>
</feature>
<dbReference type="KEGG" id="pmrn:116940188"/>
<keyword evidence="17" id="KW-1185">Reference proteome</keyword>
<evidence type="ECO:0000256" key="2">
    <source>
        <dbReference type="ARBA" id="ARBA00012428"/>
    </source>
</evidence>
<feature type="domain" description="AGC-kinase C-terminal" evidence="16">
    <location>
        <begin position="854"/>
        <end position="904"/>
    </location>
</feature>